<keyword evidence="2" id="KW-1185">Reference proteome</keyword>
<evidence type="ECO:0000313" key="1">
    <source>
        <dbReference type="EMBL" id="TFK57995.1"/>
    </source>
</evidence>
<gene>
    <name evidence="1" type="ORF">BDN72DRAFT_907208</name>
</gene>
<proteinExistence type="predicted"/>
<accession>A0ACD2ZXZ9</accession>
<name>A0ACD2ZXZ9_9AGAR</name>
<organism evidence="1 2">
    <name type="scientific">Pluteus cervinus</name>
    <dbReference type="NCBI Taxonomy" id="181527"/>
    <lineage>
        <taxon>Eukaryota</taxon>
        <taxon>Fungi</taxon>
        <taxon>Dikarya</taxon>
        <taxon>Basidiomycota</taxon>
        <taxon>Agaricomycotina</taxon>
        <taxon>Agaricomycetes</taxon>
        <taxon>Agaricomycetidae</taxon>
        <taxon>Agaricales</taxon>
        <taxon>Pluteineae</taxon>
        <taxon>Pluteaceae</taxon>
        <taxon>Pluteus</taxon>
    </lineage>
</organism>
<evidence type="ECO:0000313" key="2">
    <source>
        <dbReference type="Proteomes" id="UP000308600"/>
    </source>
</evidence>
<reference evidence="1 2" key="1">
    <citation type="journal article" date="2019" name="Nat. Ecol. Evol.">
        <title>Megaphylogeny resolves global patterns of mushroom evolution.</title>
        <authorList>
            <person name="Varga T."/>
            <person name="Krizsan K."/>
            <person name="Foldi C."/>
            <person name="Dima B."/>
            <person name="Sanchez-Garcia M."/>
            <person name="Sanchez-Ramirez S."/>
            <person name="Szollosi G.J."/>
            <person name="Szarkandi J.G."/>
            <person name="Papp V."/>
            <person name="Albert L."/>
            <person name="Andreopoulos W."/>
            <person name="Angelini C."/>
            <person name="Antonin V."/>
            <person name="Barry K.W."/>
            <person name="Bougher N.L."/>
            <person name="Buchanan P."/>
            <person name="Buyck B."/>
            <person name="Bense V."/>
            <person name="Catcheside P."/>
            <person name="Chovatia M."/>
            <person name="Cooper J."/>
            <person name="Damon W."/>
            <person name="Desjardin D."/>
            <person name="Finy P."/>
            <person name="Geml J."/>
            <person name="Haridas S."/>
            <person name="Hughes K."/>
            <person name="Justo A."/>
            <person name="Karasinski D."/>
            <person name="Kautmanova I."/>
            <person name="Kiss B."/>
            <person name="Kocsube S."/>
            <person name="Kotiranta H."/>
            <person name="LaButti K.M."/>
            <person name="Lechner B.E."/>
            <person name="Liimatainen K."/>
            <person name="Lipzen A."/>
            <person name="Lukacs Z."/>
            <person name="Mihaltcheva S."/>
            <person name="Morgado L.N."/>
            <person name="Niskanen T."/>
            <person name="Noordeloos M.E."/>
            <person name="Ohm R.A."/>
            <person name="Ortiz-Santana B."/>
            <person name="Ovrebo C."/>
            <person name="Racz N."/>
            <person name="Riley R."/>
            <person name="Savchenko A."/>
            <person name="Shiryaev A."/>
            <person name="Soop K."/>
            <person name="Spirin V."/>
            <person name="Szebenyi C."/>
            <person name="Tomsovsky M."/>
            <person name="Tulloss R.E."/>
            <person name="Uehling J."/>
            <person name="Grigoriev I.V."/>
            <person name="Vagvolgyi C."/>
            <person name="Papp T."/>
            <person name="Martin F.M."/>
            <person name="Miettinen O."/>
            <person name="Hibbett D.S."/>
            <person name="Nagy L.G."/>
        </authorList>
    </citation>
    <scope>NUCLEOTIDE SEQUENCE [LARGE SCALE GENOMIC DNA]</scope>
    <source>
        <strain evidence="1 2">NL-1719</strain>
    </source>
</reference>
<dbReference type="Proteomes" id="UP000308600">
    <property type="component" value="Unassembled WGS sequence"/>
</dbReference>
<sequence length="242" mass="26612">MRAFDFHAQHNVDVICLVAGNIVGLDNELYDAIFTPHAENFFQEHAKADVRTLMFRFKSHVYNQVALALNPIGFGPVQAADVAASQNAPLRNLTVPENTGAYSTKNLEPVASTSAKVKAKVKPKTKTEGSDAPPAVTYKSLGGLSSLQRKFIARAAEAGLNFGAEAHFPWQKMLEILKREKYTLYNWPDGCPFPGTETDREGNKKSRGMGGLKQNEQMALFGALAEDAEYPLEFKKFDKSGD</sequence>
<protein>
    <submittedName>
        <fullName evidence="1">Uncharacterized protein</fullName>
    </submittedName>
</protein>
<dbReference type="EMBL" id="ML209770">
    <property type="protein sequence ID" value="TFK57995.1"/>
    <property type="molecule type" value="Genomic_DNA"/>
</dbReference>